<dbReference type="InterPro" id="IPR051380">
    <property type="entry name" value="pH-response_reg_palI/RIM9"/>
</dbReference>
<dbReference type="GO" id="GO:0035838">
    <property type="term" value="C:growing cell tip"/>
    <property type="evidence" value="ECO:0007669"/>
    <property type="project" value="TreeGrafter"/>
</dbReference>
<keyword evidence="4 5" id="KW-0472">Membrane</keyword>
<keyword evidence="7" id="KW-1185">Reference proteome</keyword>
<evidence type="ECO:0000256" key="2">
    <source>
        <dbReference type="ARBA" id="ARBA00022692"/>
    </source>
</evidence>
<dbReference type="AlphaFoldDB" id="A0A9P6XHU9"/>
<dbReference type="InterPro" id="IPR009571">
    <property type="entry name" value="SUR7/Rim9-like_fungi"/>
</dbReference>
<dbReference type="GO" id="GO:0032153">
    <property type="term" value="C:cell division site"/>
    <property type="evidence" value="ECO:0007669"/>
    <property type="project" value="TreeGrafter"/>
</dbReference>
<feature type="transmembrane region" description="Helical" evidence="5">
    <location>
        <begin position="73"/>
        <end position="93"/>
    </location>
</feature>
<evidence type="ECO:0000313" key="7">
    <source>
        <dbReference type="Proteomes" id="UP000716291"/>
    </source>
</evidence>
<dbReference type="EMBL" id="JAANQT010000155">
    <property type="protein sequence ID" value="KAG1313885.1"/>
    <property type="molecule type" value="Genomic_DNA"/>
</dbReference>
<feature type="transmembrane region" description="Helical" evidence="5">
    <location>
        <begin position="150"/>
        <end position="174"/>
    </location>
</feature>
<dbReference type="Gene3D" id="1.20.140.150">
    <property type="match status" value="1"/>
</dbReference>
<dbReference type="Pfam" id="PF06687">
    <property type="entry name" value="SUR7"/>
    <property type="match status" value="1"/>
</dbReference>
<evidence type="ECO:0000256" key="3">
    <source>
        <dbReference type="ARBA" id="ARBA00022989"/>
    </source>
</evidence>
<dbReference type="PANTHER" id="PTHR28013:SF3">
    <property type="entry name" value="PROTEIN DCV1-RELATED"/>
    <property type="match status" value="1"/>
</dbReference>
<comment type="subcellular location">
    <subcellularLocation>
        <location evidence="1">Membrane</location>
        <topology evidence="1">Multi-pass membrane protein</topology>
    </subcellularLocation>
</comment>
<reference evidence="6" key="1">
    <citation type="journal article" date="2020" name="Microb. Genom.">
        <title>Genetic diversity of clinical and environmental Mucorales isolates obtained from an investigation of mucormycosis cases among solid organ transplant recipients.</title>
        <authorList>
            <person name="Nguyen M.H."/>
            <person name="Kaul D."/>
            <person name="Muto C."/>
            <person name="Cheng S.J."/>
            <person name="Richter R.A."/>
            <person name="Bruno V.M."/>
            <person name="Liu G."/>
            <person name="Beyhan S."/>
            <person name="Sundermann A.J."/>
            <person name="Mounaud S."/>
            <person name="Pasculle A.W."/>
            <person name="Nierman W.C."/>
            <person name="Driscoll E."/>
            <person name="Cumbie R."/>
            <person name="Clancy C.J."/>
            <person name="Dupont C.L."/>
        </authorList>
    </citation>
    <scope>NUCLEOTIDE SEQUENCE</scope>
    <source>
        <strain evidence="6">GL11</strain>
    </source>
</reference>
<organism evidence="6 7">
    <name type="scientific">Rhizopus oryzae</name>
    <name type="common">Mucormycosis agent</name>
    <name type="synonym">Rhizopus arrhizus var. delemar</name>
    <dbReference type="NCBI Taxonomy" id="64495"/>
    <lineage>
        <taxon>Eukaryota</taxon>
        <taxon>Fungi</taxon>
        <taxon>Fungi incertae sedis</taxon>
        <taxon>Mucoromycota</taxon>
        <taxon>Mucoromycotina</taxon>
        <taxon>Mucoromycetes</taxon>
        <taxon>Mucorales</taxon>
        <taxon>Mucorineae</taxon>
        <taxon>Rhizopodaceae</taxon>
        <taxon>Rhizopus</taxon>
    </lineage>
</organism>
<sequence>MIGNTYNRAFLHSLYFAKLNLGNQFATFGLWSYCSGSGSTVSSCSNPVPAFDWSQAGDVRNIIGDMQNLDRVFLANFILYWIALGLTLVALITTVMSHFKRGADFCAAIATFLAFVVMLAVFVIVLVISIKGINMAKGTDSDVSGHLGPSTWMTLGAFAALLLSSVSYCFACIFGPGRIRSEEKA</sequence>
<proteinExistence type="predicted"/>
<evidence type="ECO:0000313" key="6">
    <source>
        <dbReference type="EMBL" id="KAG1313885.1"/>
    </source>
</evidence>
<gene>
    <name evidence="6" type="ORF">G6F64_001902</name>
</gene>
<feature type="transmembrane region" description="Helical" evidence="5">
    <location>
        <begin position="105"/>
        <end position="130"/>
    </location>
</feature>
<evidence type="ECO:0000256" key="1">
    <source>
        <dbReference type="ARBA" id="ARBA00004141"/>
    </source>
</evidence>
<comment type="caution">
    <text evidence="6">The sequence shown here is derived from an EMBL/GenBank/DDBJ whole genome shotgun (WGS) entry which is preliminary data.</text>
</comment>
<keyword evidence="2 5" id="KW-0812">Transmembrane</keyword>
<protein>
    <submittedName>
        <fullName evidence="6">Uncharacterized protein</fullName>
    </submittedName>
</protein>
<dbReference type="Proteomes" id="UP000716291">
    <property type="component" value="Unassembled WGS sequence"/>
</dbReference>
<dbReference type="OrthoDB" id="2327445at2759"/>
<evidence type="ECO:0000256" key="5">
    <source>
        <dbReference type="SAM" id="Phobius"/>
    </source>
</evidence>
<dbReference type="GO" id="GO:0005886">
    <property type="term" value="C:plasma membrane"/>
    <property type="evidence" value="ECO:0007669"/>
    <property type="project" value="InterPro"/>
</dbReference>
<name>A0A9P6XHU9_RHIOR</name>
<accession>A0A9P6XHU9</accession>
<evidence type="ECO:0000256" key="4">
    <source>
        <dbReference type="ARBA" id="ARBA00023136"/>
    </source>
</evidence>
<dbReference type="PANTHER" id="PTHR28013">
    <property type="entry name" value="PROTEIN DCV1-RELATED"/>
    <property type="match status" value="1"/>
</dbReference>
<keyword evidence="3 5" id="KW-1133">Transmembrane helix</keyword>